<dbReference type="SUPFAM" id="SSF56784">
    <property type="entry name" value="HAD-like"/>
    <property type="match status" value="1"/>
</dbReference>
<dbReference type="Gene3D" id="3.90.1470.20">
    <property type="match status" value="1"/>
</dbReference>
<keyword evidence="3" id="KW-1185">Reference proteome</keyword>
<evidence type="ECO:0008006" key="4">
    <source>
        <dbReference type="Google" id="ProtNLM"/>
    </source>
</evidence>
<name>A0AAW0CRI0_9AGAR</name>
<dbReference type="EMBL" id="JAYKXP010000034">
    <property type="protein sequence ID" value="KAK7041442.1"/>
    <property type="molecule type" value="Genomic_DNA"/>
</dbReference>
<dbReference type="Gene3D" id="3.40.50.1000">
    <property type="entry name" value="HAD superfamily/HAD-like"/>
    <property type="match status" value="1"/>
</dbReference>
<organism evidence="2 3">
    <name type="scientific">Paramarasmius palmivorus</name>
    <dbReference type="NCBI Taxonomy" id="297713"/>
    <lineage>
        <taxon>Eukaryota</taxon>
        <taxon>Fungi</taxon>
        <taxon>Dikarya</taxon>
        <taxon>Basidiomycota</taxon>
        <taxon>Agaricomycotina</taxon>
        <taxon>Agaricomycetes</taxon>
        <taxon>Agaricomycetidae</taxon>
        <taxon>Agaricales</taxon>
        <taxon>Marasmiineae</taxon>
        <taxon>Marasmiaceae</taxon>
        <taxon>Paramarasmius</taxon>
    </lineage>
</organism>
<evidence type="ECO:0000313" key="2">
    <source>
        <dbReference type="EMBL" id="KAK7041442.1"/>
    </source>
</evidence>
<protein>
    <recommendedName>
        <fullName evidence="4">Phosphoserine phosphatase</fullName>
    </recommendedName>
</protein>
<proteinExistence type="predicted"/>
<gene>
    <name evidence="2" type="ORF">VNI00_009308</name>
</gene>
<dbReference type="PANTHER" id="PTHR28181">
    <property type="entry name" value="UPF0655 PROTEIN YCR015C"/>
    <property type="match status" value="1"/>
</dbReference>
<evidence type="ECO:0000256" key="1">
    <source>
        <dbReference type="ARBA" id="ARBA00022801"/>
    </source>
</evidence>
<comment type="caution">
    <text evidence="2">The sequence shown here is derived from an EMBL/GenBank/DDBJ whole genome shotgun (WGS) entry which is preliminary data.</text>
</comment>
<dbReference type="InterPro" id="IPR036412">
    <property type="entry name" value="HAD-like_sf"/>
</dbReference>
<dbReference type="NCBIfam" id="TIGR01489">
    <property type="entry name" value="DKMTPPase-SF"/>
    <property type="match status" value="1"/>
</dbReference>
<dbReference type="NCBIfam" id="TIGR01488">
    <property type="entry name" value="HAD-SF-IB"/>
    <property type="match status" value="1"/>
</dbReference>
<reference evidence="2 3" key="1">
    <citation type="submission" date="2024-01" db="EMBL/GenBank/DDBJ databases">
        <title>A draft genome for a cacao thread blight-causing isolate of Paramarasmius palmivorus.</title>
        <authorList>
            <person name="Baruah I.K."/>
            <person name="Bukari Y."/>
            <person name="Amoako-Attah I."/>
            <person name="Meinhardt L.W."/>
            <person name="Bailey B.A."/>
            <person name="Cohen S.P."/>
        </authorList>
    </citation>
    <scope>NUCLEOTIDE SEQUENCE [LARGE SCALE GENOMIC DNA]</scope>
    <source>
        <strain evidence="2 3">GH-12</strain>
    </source>
</reference>
<dbReference type="GO" id="GO:0016791">
    <property type="term" value="F:phosphatase activity"/>
    <property type="evidence" value="ECO:0007669"/>
    <property type="project" value="InterPro"/>
</dbReference>
<keyword evidence="1" id="KW-0378">Hydrolase</keyword>
<accession>A0AAW0CRI0</accession>
<dbReference type="InterPro" id="IPR023214">
    <property type="entry name" value="HAD_sf"/>
</dbReference>
<dbReference type="PANTHER" id="PTHR28181:SF2">
    <property type="entry name" value="PHOSPHORIC MONOESTER HYDROLASE"/>
    <property type="match status" value="1"/>
</dbReference>
<dbReference type="InterPro" id="IPR050849">
    <property type="entry name" value="HAD-like_hydrolase_phosphatase"/>
</dbReference>
<dbReference type="AlphaFoldDB" id="A0AAW0CRI0"/>
<evidence type="ECO:0000313" key="3">
    <source>
        <dbReference type="Proteomes" id="UP001383192"/>
    </source>
</evidence>
<sequence length="261" mass="29177">MADSAPESTLPYPPIHKDKKFVVLSDWDGTITTYDSNDYMTDNLGFGKDKRRQGNLDILSGKVTFRDEFRRMLASVVENGHSFEECKQVLRNNIKLDSGFKEFYAWCKANDIPVIIVSSGMTPTIRAVLSNLVGEEAAKEIEIISNDVDLHPDGTWTIKFRHPSSGYGHDKSQAILPYRQLESPPTLFFFGDGVSDMSAAKHADVLFVKEKDYGENDLSVYCTNNGIKHVLFSNFSQALPIVQSIVKGEKSVEEVLETGRA</sequence>
<dbReference type="Proteomes" id="UP001383192">
    <property type="component" value="Unassembled WGS sequence"/>
</dbReference>
<dbReference type="Pfam" id="PF12710">
    <property type="entry name" value="HAD"/>
    <property type="match status" value="1"/>
</dbReference>
<dbReference type="InterPro" id="IPR006384">
    <property type="entry name" value="HAD_hydro_PyrdxlP_Pase-like"/>
</dbReference>